<dbReference type="PANTHER" id="PTHR14920">
    <property type="entry name" value="OSMOTIC AVOIDANCE ABNORMAL PROTEIN 1/WD REPEAT MEMBRANE PROTEIN"/>
    <property type="match status" value="1"/>
</dbReference>
<dbReference type="SUPFAM" id="SSF50978">
    <property type="entry name" value="WD40 repeat-like"/>
    <property type="match status" value="1"/>
</dbReference>
<dbReference type="SUPFAM" id="SSF48452">
    <property type="entry name" value="TPR-like"/>
    <property type="match status" value="1"/>
</dbReference>
<proteinExistence type="predicted"/>
<dbReference type="WBParaSite" id="jg2495">
    <property type="protein sequence ID" value="jg2495"/>
    <property type="gene ID" value="jg2495"/>
</dbReference>
<dbReference type="AlphaFoldDB" id="A0A915E0N9"/>
<organism evidence="2 3">
    <name type="scientific">Ditylenchus dipsaci</name>
    <dbReference type="NCBI Taxonomy" id="166011"/>
    <lineage>
        <taxon>Eukaryota</taxon>
        <taxon>Metazoa</taxon>
        <taxon>Ecdysozoa</taxon>
        <taxon>Nematoda</taxon>
        <taxon>Chromadorea</taxon>
        <taxon>Rhabditida</taxon>
        <taxon>Tylenchina</taxon>
        <taxon>Tylenchomorpha</taxon>
        <taxon>Sphaerularioidea</taxon>
        <taxon>Anguinidae</taxon>
        <taxon>Anguininae</taxon>
        <taxon>Ditylenchus</taxon>
    </lineage>
</organism>
<dbReference type="GO" id="GO:0035721">
    <property type="term" value="P:intraciliary retrograde transport"/>
    <property type="evidence" value="ECO:0007669"/>
    <property type="project" value="InterPro"/>
</dbReference>
<dbReference type="PANTHER" id="PTHR14920:SF0">
    <property type="entry name" value="WD REPEAT DOMAIN 19"/>
    <property type="match status" value="1"/>
</dbReference>
<evidence type="ECO:0000313" key="3">
    <source>
        <dbReference type="WBParaSite" id="jg2495"/>
    </source>
</evidence>
<name>A0A915E0N9_9BILA</name>
<evidence type="ECO:0000313" key="2">
    <source>
        <dbReference type="Proteomes" id="UP000887574"/>
    </source>
</evidence>
<dbReference type="GO" id="GO:0005929">
    <property type="term" value="C:cilium"/>
    <property type="evidence" value="ECO:0007669"/>
    <property type="project" value="TreeGrafter"/>
</dbReference>
<dbReference type="InterPro" id="IPR011990">
    <property type="entry name" value="TPR-like_helical_dom_sf"/>
</dbReference>
<accession>A0A915E0N9</accession>
<keyword evidence="2" id="KW-1185">Reference proteome</keyword>
<feature type="domain" description="WDR19 WD40 repeat" evidence="1">
    <location>
        <begin position="69"/>
        <end position="357"/>
    </location>
</feature>
<dbReference type="GO" id="GO:0060271">
    <property type="term" value="P:cilium assembly"/>
    <property type="evidence" value="ECO:0007669"/>
    <property type="project" value="TreeGrafter"/>
</dbReference>
<dbReference type="GO" id="GO:0030991">
    <property type="term" value="C:intraciliary transport particle A"/>
    <property type="evidence" value="ECO:0007669"/>
    <property type="project" value="TreeGrafter"/>
</dbReference>
<dbReference type="Gene3D" id="1.25.40.470">
    <property type="match status" value="2"/>
</dbReference>
<protein>
    <recommendedName>
        <fullName evidence="1">WDR19 WD40 repeat domain-containing protein</fullName>
    </recommendedName>
</protein>
<dbReference type="InterPro" id="IPR039468">
    <property type="entry name" value="WDR19_WD40_rpt"/>
</dbReference>
<reference evidence="3" key="1">
    <citation type="submission" date="2022-11" db="UniProtKB">
        <authorList>
            <consortium name="WormBaseParasite"/>
        </authorList>
    </citation>
    <scope>IDENTIFICATION</scope>
</reference>
<evidence type="ECO:0000259" key="1">
    <source>
        <dbReference type="Pfam" id="PF15911"/>
    </source>
</evidence>
<sequence length="890" mass="101532">MFRLKIRELHELNEISDLVDVDSEDKGLVQVSASEDGSLTAVSGKSGSFSIYLTTLPIMAAAYQSCIGVLSSLTEVTLYKDGDMQPCLTMNVKIEPSLLAVGPEHVAVVLNNRAWFYEIRKNTYNLVYEHEYLTTVSKLRLNREYVMAKLDGKVHLHKIPPAQQREEGEGEGMVEWMDSRIFPDNNELSVEQQHAANQSPMNQGICDAELSEKFFIYATKNKYIYYFSLAHQSTVSDYKHTCQTKSIFVENQGIRICFIDERHDAYVYSVDDCLSKIPQIGTLLHYKNCLWETFTIDRDSFVIHDGSSIYVGRADVKPHQHSGHSLWQYTFAQMLSKGIVYCHTHNGRVNTILLKSHKTDTVFEGKQHTELKEMLIGSLTLKRWRNAWRICDHLKDKESWQLFSKAALEDMNIDLAIRIFRFIGDVGMVWRLEELLYTEEALTLAGHVTALLGTDFDSADDLFCRSKEPRNALDMRRDIQHWDRALNLAKQAAPEELPLISKEYAMQLEFYREEGDGKPVTPGFSSLEDEEEHNWVCKGGIARMALRTGDLRRGVQTALETPGRIAKRDCGLILEQMKQFDEAGRLYEAGLFYDRAVASFLRSKNWIKVNELIGQVRSPKILSQYGKILTSEKKYDKAFEVYSKARDYDHMISLLLKHLNRPEEAVRLAQESRSIEGAKMVAKFFTELGNNESAIEFLVLSQCYQEAYELAESCDRMNVYANSLESSVVTTTTAAHSTSSNHSQLFAQLADYYTLQRPSLLMAGRFAGLAKNFSMALDNLMQVNSSGRLNNTNFTIEEEDTAARLAVEFAAESEDRNLVYRLIDYLLGETDGIPKNPKYLFQFYVKLKMYPEAAKTAIIIAQDQQSKGFYKTAHDLLLVVVDIEKIITRK</sequence>
<dbReference type="InterPro" id="IPR040379">
    <property type="entry name" value="WDR19/dyf-2"/>
</dbReference>
<dbReference type="Pfam" id="PF15911">
    <property type="entry name" value="Beta-prop_WDR19_2nd"/>
    <property type="match status" value="1"/>
</dbReference>
<dbReference type="InterPro" id="IPR036322">
    <property type="entry name" value="WD40_repeat_dom_sf"/>
</dbReference>
<dbReference type="Proteomes" id="UP000887574">
    <property type="component" value="Unplaced"/>
</dbReference>